<dbReference type="AlphaFoldDB" id="X1T8F5"/>
<name>X1T8F5_9ZZZZ</name>
<evidence type="ECO:0000313" key="1">
    <source>
        <dbReference type="EMBL" id="GAI83835.1"/>
    </source>
</evidence>
<reference evidence="1" key="1">
    <citation type="journal article" date="2014" name="Front. Microbiol.">
        <title>High frequency of phylogenetically diverse reductive dehalogenase-homologous genes in deep subseafloor sedimentary metagenomes.</title>
        <authorList>
            <person name="Kawai M."/>
            <person name="Futagami T."/>
            <person name="Toyoda A."/>
            <person name="Takaki Y."/>
            <person name="Nishi S."/>
            <person name="Hori S."/>
            <person name="Arai W."/>
            <person name="Tsubouchi T."/>
            <person name="Morono Y."/>
            <person name="Uchiyama I."/>
            <person name="Ito T."/>
            <person name="Fujiyama A."/>
            <person name="Inagaki F."/>
            <person name="Takami H."/>
        </authorList>
    </citation>
    <scope>NUCLEOTIDE SEQUENCE</scope>
    <source>
        <strain evidence="1">Expedition CK06-06</strain>
    </source>
</reference>
<organism evidence="1">
    <name type="scientific">marine sediment metagenome</name>
    <dbReference type="NCBI Taxonomy" id="412755"/>
    <lineage>
        <taxon>unclassified sequences</taxon>
        <taxon>metagenomes</taxon>
        <taxon>ecological metagenomes</taxon>
    </lineage>
</organism>
<protein>
    <submittedName>
        <fullName evidence="1">Uncharacterized protein</fullName>
    </submittedName>
</protein>
<comment type="caution">
    <text evidence="1">The sequence shown here is derived from an EMBL/GenBank/DDBJ whole genome shotgun (WGS) entry which is preliminary data.</text>
</comment>
<proteinExistence type="predicted"/>
<sequence>MSLPRNILQSTGKYFLLIKAATDIKNKAKEIGLDDIRTLVEAGRSITELYLEGISAEKKVQKRREAIALLQFRVTPEMLWEEVIKQMPELAPILEGKDDYLKSEFKKIEAFVKGEQ</sequence>
<gene>
    <name evidence="1" type="ORF">S12H4_12361</name>
</gene>
<dbReference type="EMBL" id="BARW01005843">
    <property type="protein sequence ID" value="GAI83835.1"/>
    <property type="molecule type" value="Genomic_DNA"/>
</dbReference>
<accession>X1T8F5</accession>